<dbReference type="InterPro" id="IPR029063">
    <property type="entry name" value="SAM-dependent_MTases_sf"/>
</dbReference>
<dbReference type="AlphaFoldDB" id="A0A7W6FV09"/>
<dbReference type="NCBIfam" id="TIGR02467">
    <property type="entry name" value="CbiE"/>
    <property type="match status" value="1"/>
</dbReference>
<evidence type="ECO:0000256" key="1">
    <source>
        <dbReference type="ARBA" id="ARBA00004953"/>
    </source>
</evidence>
<dbReference type="InterPro" id="IPR006365">
    <property type="entry name" value="Cbl_synth_CobL"/>
</dbReference>
<dbReference type="InterPro" id="IPR014008">
    <property type="entry name" value="Cbl_synth_MTase_CbiT"/>
</dbReference>
<keyword evidence="2" id="KW-0169">Cobalamin biosynthesis</keyword>
<feature type="domain" description="Tetrapyrrole methylase" evidence="6">
    <location>
        <begin position="5"/>
        <end position="185"/>
    </location>
</feature>
<keyword evidence="5" id="KW-0949">S-adenosyl-L-methionine</keyword>
<keyword evidence="8" id="KW-1185">Reference proteome</keyword>
<keyword evidence="4 7" id="KW-0808">Transferase</keyword>
<dbReference type="GO" id="GO:0009236">
    <property type="term" value="P:cobalamin biosynthetic process"/>
    <property type="evidence" value="ECO:0007669"/>
    <property type="project" value="UniProtKB-UniPathway"/>
</dbReference>
<dbReference type="RefSeq" id="WP_090962154.1">
    <property type="nucleotide sequence ID" value="NZ_FOOA01000005.1"/>
</dbReference>
<dbReference type="UniPathway" id="UPA00148"/>
<accession>A0A7W6FV09</accession>
<dbReference type="InterPro" id="IPR050714">
    <property type="entry name" value="Cobalamin_biosynth_MTase"/>
</dbReference>
<evidence type="ECO:0000259" key="6">
    <source>
        <dbReference type="Pfam" id="PF00590"/>
    </source>
</evidence>
<dbReference type="GO" id="GO:0008276">
    <property type="term" value="F:protein methyltransferase activity"/>
    <property type="evidence" value="ECO:0007669"/>
    <property type="project" value="InterPro"/>
</dbReference>
<dbReference type="CDD" id="cd02440">
    <property type="entry name" value="AdoMet_MTases"/>
    <property type="match status" value="1"/>
</dbReference>
<dbReference type="InterPro" id="IPR014776">
    <property type="entry name" value="4pyrrole_Mease_sub2"/>
</dbReference>
<organism evidence="7 8">
    <name type="scientific">Aureimonas phyllosphaerae</name>
    <dbReference type="NCBI Taxonomy" id="1166078"/>
    <lineage>
        <taxon>Bacteria</taxon>
        <taxon>Pseudomonadati</taxon>
        <taxon>Pseudomonadota</taxon>
        <taxon>Alphaproteobacteria</taxon>
        <taxon>Hyphomicrobiales</taxon>
        <taxon>Aurantimonadaceae</taxon>
        <taxon>Aureimonas</taxon>
    </lineage>
</organism>
<dbReference type="InterPro" id="IPR035996">
    <property type="entry name" value="4pyrrol_Methylase_sf"/>
</dbReference>
<dbReference type="CDD" id="cd11644">
    <property type="entry name" value="Precorrin-6Y-MT"/>
    <property type="match status" value="1"/>
</dbReference>
<proteinExistence type="predicted"/>
<dbReference type="EMBL" id="JACIDO010000005">
    <property type="protein sequence ID" value="MBB3936663.1"/>
    <property type="molecule type" value="Genomic_DNA"/>
</dbReference>
<dbReference type="Gene3D" id="3.40.50.150">
    <property type="entry name" value="Vaccinia Virus protein VP39"/>
    <property type="match status" value="1"/>
</dbReference>
<dbReference type="GO" id="GO:0046025">
    <property type="term" value="F:precorrin-6Y C5,15-methyltransferase (decarboxylating) activity"/>
    <property type="evidence" value="ECO:0007669"/>
    <property type="project" value="UniProtKB-EC"/>
</dbReference>
<dbReference type="NCBIfam" id="TIGR02469">
    <property type="entry name" value="CbiT"/>
    <property type="match status" value="1"/>
</dbReference>
<dbReference type="InterPro" id="IPR000878">
    <property type="entry name" value="4pyrrol_Mease"/>
</dbReference>
<evidence type="ECO:0000313" key="7">
    <source>
        <dbReference type="EMBL" id="MBB3936663.1"/>
    </source>
</evidence>
<comment type="pathway">
    <text evidence="1">Cofactor biosynthesis; adenosylcobalamin biosynthesis.</text>
</comment>
<dbReference type="OrthoDB" id="9787825at2"/>
<dbReference type="InterPro" id="IPR014777">
    <property type="entry name" value="4pyrrole_Mease_sub1"/>
</dbReference>
<dbReference type="GO" id="GO:0032259">
    <property type="term" value="P:methylation"/>
    <property type="evidence" value="ECO:0007669"/>
    <property type="project" value="UniProtKB-KW"/>
</dbReference>
<sequence>MTPWLHVIGIGDGGLDTLSPDAAHRLAQAEIVFGGTRHLAMLAAHHPAERRAWRSPFADTAADILAARGRPAVVLATGDPSWFGPARWLGTVLDAGEFAVLPAPSAFSLAAARLGWSLEEVRCLSVHGRPIESVLAELSDGARLLLLSEDGSTPALLAARLCELGFGRSRLHVLEHLGGSGERARSSVAGTFDLDEVAALNTIGLECRVEEGVRTYSRVPGLADDAFRHDGKMTKRTLRALALAALEPMPGQLLWDVGAGCGSISVEWLRAAPGGRALAIEPVEARRAMIAENAARLAPSGLGIVDGRAPAALEGLPAPDAVFLGGGLTDGLFPAAFGSLKPGGRLVAHAVTLESEAILLALHEVHGGELLRVSVATAEPVGPYRGWRASMPVTHWHITKQGAS</sequence>
<reference evidence="7 8" key="1">
    <citation type="submission" date="2020-08" db="EMBL/GenBank/DDBJ databases">
        <title>Genomic Encyclopedia of Type Strains, Phase IV (KMG-IV): sequencing the most valuable type-strain genomes for metagenomic binning, comparative biology and taxonomic classification.</title>
        <authorList>
            <person name="Goeker M."/>
        </authorList>
    </citation>
    <scope>NUCLEOTIDE SEQUENCE [LARGE SCALE GENOMIC DNA]</scope>
    <source>
        <strain evidence="7 8">DSM 25024</strain>
    </source>
</reference>
<evidence type="ECO:0000256" key="2">
    <source>
        <dbReference type="ARBA" id="ARBA00022573"/>
    </source>
</evidence>
<evidence type="ECO:0000256" key="4">
    <source>
        <dbReference type="ARBA" id="ARBA00022679"/>
    </source>
</evidence>
<dbReference type="PANTHER" id="PTHR43182">
    <property type="entry name" value="COBALT-PRECORRIN-6B C(15)-METHYLTRANSFERASE (DECARBOXYLATING)"/>
    <property type="match status" value="1"/>
</dbReference>
<keyword evidence="3 7" id="KW-0489">Methyltransferase</keyword>
<comment type="caution">
    <text evidence="7">The sequence shown here is derived from an EMBL/GenBank/DDBJ whole genome shotgun (WGS) entry which is preliminary data.</text>
</comment>
<dbReference type="EC" id="2.1.1.132" evidence="7"/>
<dbReference type="InterPro" id="IPR012818">
    <property type="entry name" value="CbiE"/>
</dbReference>
<dbReference type="SUPFAM" id="SSF53335">
    <property type="entry name" value="S-adenosyl-L-methionine-dependent methyltransferases"/>
    <property type="match status" value="1"/>
</dbReference>
<dbReference type="SUPFAM" id="SSF53790">
    <property type="entry name" value="Tetrapyrrole methylase"/>
    <property type="match status" value="1"/>
</dbReference>
<gene>
    <name evidence="7" type="ORF">GGR05_002817</name>
</gene>
<evidence type="ECO:0000256" key="3">
    <source>
        <dbReference type="ARBA" id="ARBA00022603"/>
    </source>
</evidence>
<dbReference type="PANTHER" id="PTHR43182:SF1">
    <property type="entry name" value="COBALT-PRECORRIN-7 C(5)-METHYLTRANSFERASE"/>
    <property type="match status" value="1"/>
</dbReference>
<dbReference type="Proteomes" id="UP000531216">
    <property type="component" value="Unassembled WGS sequence"/>
</dbReference>
<evidence type="ECO:0000313" key="8">
    <source>
        <dbReference type="Proteomes" id="UP000531216"/>
    </source>
</evidence>
<dbReference type="PIRSF" id="PIRSF036428">
    <property type="entry name" value="CobL"/>
    <property type="match status" value="1"/>
</dbReference>
<evidence type="ECO:0000256" key="5">
    <source>
        <dbReference type="ARBA" id="ARBA00022691"/>
    </source>
</evidence>
<protein>
    <submittedName>
        <fullName evidence="7">Precorrin-6Y C5,15-methyltransferase (Decarboxylating)</fullName>
        <ecNumber evidence="7">2.1.1.132</ecNumber>
    </submittedName>
</protein>
<dbReference type="Gene3D" id="3.30.950.10">
    <property type="entry name" value="Methyltransferase, Cobalt-precorrin-4 Transmethylase, Domain 2"/>
    <property type="match status" value="1"/>
</dbReference>
<dbReference type="Pfam" id="PF00590">
    <property type="entry name" value="TP_methylase"/>
    <property type="match status" value="1"/>
</dbReference>
<name>A0A7W6FV09_9HYPH</name>
<dbReference type="Gene3D" id="3.40.1010.10">
    <property type="entry name" value="Cobalt-precorrin-4 Transmethylase, Domain 1"/>
    <property type="match status" value="1"/>
</dbReference>